<accession>A0AAW6VF84</accession>
<dbReference type="InterPro" id="IPR013762">
    <property type="entry name" value="Integrase-like_cat_sf"/>
</dbReference>
<protein>
    <recommendedName>
        <fullName evidence="4">Tyr recombinase domain-containing protein</fullName>
    </recommendedName>
</protein>
<dbReference type="AlphaFoldDB" id="A0AAW6VF84"/>
<reference evidence="2" key="2">
    <citation type="submission" date="2023-02" db="EMBL/GenBank/DDBJ databases">
        <authorList>
            <person name="Concha-Toloza M."/>
            <person name="Lopez-Cantillo M."/>
            <person name="Molina-Mora J."/>
            <person name="Collado L."/>
        </authorList>
    </citation>
    <scope>NUCLEOTIDE SEQUENCE</scope>
    <source>
        <strain evidence="2">FR1p153A2</strain>
    </source>
</reference>
<comment type="caution">
    <text evidence="2">The sequence shown here is derived from an EMBL/GenBank/DDBJ whole genome shotgun (WGS) entry which is preliminary data.</text>
</comment>
<sequence>MLHGFQIFKEDNVLGVNIRYLSKEYKPTRSVKADMTALKSFFLYIFDELNNENFEIVEKIPYGAYGFAFKYMNNNYSTNSSYGLEARGLMKDALATNITIFDKLIKSKVNTLQTNSMEKNLGKKFHTNKDNEYFTFKNFPLAMFEDFIKTVKNPRDQLLYLLCASVGARKSQALNLTFYDVDVKNQKLYLTDPLTNNTPIDSSSKVFMNQTGRANLLEKYDIYASLKPHSLIRFKYPIPSKLETNRELMFLPGGYREVFFRLYTKVLQMIDTRKNPFIFQTETGGRYLPSNASTLFNNNLDKFLASNKKYAKINIEGDLHSLRHMYGVVWADLAEHLEQVVRRDCIEKNEKIPNIIAVVKNIVAKKMGITSNSINDYFNRSEYASEQIEFLMEKFGDNMMNIYRFAKDFQENKLKLEDNYYA</sequence>
<dbReference type="Gene3D" id="1.10.443.10">
    <property type="entry name" value="Intergrase catalytic core"/>
    <property type="match status" value="1"/>
</dbReference>
<organism evidence="2 3">
    <name type="scientific">Aliarcobacter butzleri</name>
    <dbReference type="NCBI Taxonomy" id="28197"/>
    <lineage>
        <taxon>Bacteria</taxon>
        <taxon>Pseudomonadati</taxon>
        <taxon>Campylobacterota</taxon>
        <taxon>Epsilonproteobacteria</taxon>
        <taxon>Campylobacterales</taxon>
        <taxon>Arcobacteraceae</taxon>
        <taxon>Aliarcobacter</taxon>
    </lineage>
</organism>
<evidence type="ECO:0000313" key="2">
    <source>
        <dbReference type="EMBL" id="MDK2040802.1"/>
    </source>
</evidence>
<evidence type="ECO:0008006" key="4">
    <source>
        <dbReference type="Google" id="ProtNLM"/>
    </source>
</evidence>
<dbReference type="EMBL" id="JAQTJK010000002">
    <property type="protein sequence ID" value="MDK2040802.1"/>
    <property type="molecule type" value="Genomic_DNA"/>
</dbReference>
<evidence type="ECO:0000313" key="3">
    <source>
        <dbReference type="Proteomes" id="UP001237501"/>
    </source>
</evidence>
<dbReference type="RefSeq" id="WP_284107708.1">
    <property type="nucleotide sequence ID" value="NZ_JAQTJK010000002.1"/>
</dbReference>
<dbReference type="GO" id="GO:0006310">
    <property type="term" value="P:DNA recombination"/>
    <property type="evidence" value="ECO:0007669"/>
    <property type="project" value="UniProtKB-KW"/>
</dbReference>
<gene>
    <name evidence="2" type="ORF">PT517_03280</name>
</gene>
<dbReference type="GO" id="GO:0015074">
    <property type="term" value="P:DNA integration"/>
    <property type="evidence" value="ECO:0007669"/>
    <property type="project" value="InterPro"/>
</dbReference>
<dbReference type="SUPFAM" id="SSF56349">
    <property type="entry name" value="DNA breaking-rejoining enzymes"/>
    <property type="match status" value="1"/>
</dbReference>
<dbReference type="GO" id="GO:0003677">
    <property type="term" value="F:DNA binding"/>
    <property type="evidence" value="ECO:0007669"/>
    <property type="project" value="InterPro"/>
</dbReference>
<reference evidence="2" key="1">
    <citation type="journal article" date="2023" name="Antibiotics">
        <title>Genomic Characterization of Antibiotic-Resistant Campylobacterales Isolated from Chilean Poultry Meat.</title>
        <authorList>
            <person name="Concha-Toloza M."/>
            <person name="Lopez-Cantillo M."/>
            <person name="Molina-Mora J.A."/>
            <person name="Collado L."/>
        </authorList>
    </citation>
    <scope>NUCLEOTIDE SEQUENCE</scope>
    <source>
        <strain evidence="2">FR1p153A2</strain>
    </source>
</reference>
<keyword evidence="1" id="KW-0233">DNA recombination</keyword>
<dbReference type="InterPro" id="IPR011010">
    <property type="entry name" value="DNA_brk_join_enz"/>
</dbReference>
<proteinExistence type="predicted"/>
<dbReference type="Proteomes" id="UP001237501">
    <property type="component" value="Unassembled WGS sequence"/>
</dbReference>
<evidence type="ECO:0000256" key="1">
    <source>
        <dbReference type="ARBA" id="ARBA00023172"/>
    </source>
</evidence>
<name>A0AAW6VF84_9BACT</name>